<dbReference type="STRING" id="45496.SAMN04488079_11755"/>
<keyword evidence="6 7" id="KW-0030">Aminoacyl-tRNA synthetase</keyword>
<dbReference type="EMBL" id="FOSH01000017">
    <property type="protein sequence ID" value="SFK64025.1"/>
    <property type="molecule type" value="Genomic_DNA"/>
</dbReference>
<dbReference type="PANTHER" id="PTHR43311:SF1">
    <property type="entry name" value="GLUTAMYL-Q TRNA(ASP) SYNTHETASE"/>
    <property type="match status" value="1"/>
</dbReference>
<feature type="binding site" evidence="7">
    <location>
        <position position="99"/>
    </location>
    <ligand>
        <name>Zn(2+)</name>
        <dbReference type="ChEBI" id="CHEBI:29105"/>
    </ligand>
</feature>
<evidence type="ECO:0000256" key="6">
    <source>
        <dbReference type="ARBA" id="ARBA00023146"/>
    </source>
</evidence>
<comment type="function">
    <text evidence="7">Catalyzes the tRNA-independent activation of glutamate in presence of ATP and the subsequent transfer of glutamate onto a tRNA(Asp). Glutamate is transferred on the 2-amino-5-(4,5-dihydroxy-2-cyclopenten-1-yl) moiety of the queuosine in the wobble position of the QUC anticodon.</text>
</comment>
<evidence type="ECO:0000256" key="2">
    <source>
        <dbReference type="ARBA" id="ARBA00022723"/>
    </source>
</evidence>
<name>A0A1I4B5G5_9GAMM</name>
<protein>
    <recommendedName>
        <fullName evidence="7">Glutamyl-Q tRNA(Asp) synthetase</fullName>
        <shortName evidence="7">Glu-Q-RSs</shortName>
        <ecNumber evidence="7">6.1.1.-</ecNumber>
    </recommendedName>
</protein>
<feature type="binding site" evidence="7">
    <location>
        <position position="236"/>
    </location>
    <ligand>
        <name>ATP</name>
        <dbReference type="ChEBI" id="CHEBI:30616"/>
    </ligand>
</feature>
<dbReference type="AlphaFoldDB" id="A0A1I4B5G5"/>
<dbReference type="RefSeq" id="WP_091715408.1">
    <property type="nucleotide sequence ID" value="NZ_FOSH01000017.1"/>
</dbReference>
<feature type="binding site" evidence="7">
    <location>
        <position position="101"/>
    </location>
    <ligand>
        <name>Zn(2+)</name>
        <dbReference type="ChEBI" id="CHEBI:29105"/>
    </ligand>
</feature>
<sequence length="294" mass="33208">MNDYIGRYAPSPTGPLHFGSLVTAVASYLEAKTQSGKWLLRMEDLDKPREMPGAADDILRTLEAYGFEWDGEVVYQSERSDLYQAYLEKLKDQQRVYPCNCSRREIADIAHAGLEGPVYPGYCRDGLSSERQQIAWRLRVDNDHLVFTDKLYGDIHHHLQTDFGDCVLKRADGLFAYQLAVVVDDAEQGVNHIVRGADLLNSTSRQIYLQQQLGLITPHYCHIPLVKNVQGEKLSKQTAAPAIAINDASEQLINALCFLGFDVSALSPDMNVSAIWQWAIKHWQLIVTKKKIMK</sequence>
<feature type="binding site" evidence="7">
    <location>
        <position position="177"/>
    </location>
    <ligand>
        <name>L-glutamate</name>
        <dbReference type="ChEBI" id="CHEBI:29985"/>
    </ligand>
</feature>
<evidence type="ECO:0000256" key="5">
    <source>
        <dbReference type="ARBA" id="ARBA00022840"/>
    </source>
</evidence>
<keyword evidence="1 7" id="KW-0436">Ligase</keyword>
<accession>A0A1I4B5G5</accession>
<dbReference type="HAMAP" id="MF_01428">
    <property type="entry name" value="Glu_Q_tRNA_synth"/>
    <property type="match status" value="1"/>
</dbReference>
<evidence type="ECO:0000256" key="3">
    <source>
        <dbReference type="ARBA" id="ARBA00022741"/>
    </source>
</evidence>
<keyword evidence="3 7" id="KW-0547">Nucleotide-binding</keyword>
<dbReference type="Proteomes" id="UP000198924">
    <property type="component" value="Unassembled WGS sequence"/>
</dbReference>
<comment type="cofactor">
    <cofactor evidence="7">
        <name>Zn(2+)</name>
        <dbReference type="ChEBI" id="CHEBI:29105"/>
    </cofactor>
    <text evidence="7">Binds 1 zinc ion per subunit.</text>
</comment>
<feature type="short sequence motif" description="'KMSKS' region" evidence="7">
    <location>
        <begin position="233"/>
        <end position="237"/>
    </location>
</feature>
<dbReference type="Pfam" id="PF00749">
    <property type="entry name" value="tRNA-synt_1c"/>
    <property type="match status" value="1"/>
</dbReference>
<dbReference type="InterPro" id="IPR020058">
    <property type="entry name" value="Glu/Gln-tRNA-synth_Ib_cat-dom"/>
</dbReference>
<evidence type="ECO:0000259" key="9">
    <source>
        <dbReference type="Pfam" id="PF00749"/>
    </source>
</evidence>
<feature type="short sequence motif" description="'HIGH' region" evidence="7">
    <location>
        <begin position="10"/>
        <end position="20"/>
    </location>
</feature>
<dbReference type="GO" id="GO:0008270">
    <property type="term" value="F:zinc ion binding"/>
    <property type="evidence" value="ECO:0007669"/>
    <property type="project" value="UniProtKB-UniRule"/>
</dbReference>
<dbReference type="FunFam" id="3.40.50.620:FF:000093">
    <property type="entry name" value="Glutamyl-Q tRNA(Asp) synthetase"/>
    <property type="match status" value="1"/>
</dbReference>
<feature type="binding site" evidence="7">
    <location>
        <position position="119"/>
    </location>
    <ligand>
        <name>Zn(2+)</name>
        <dbReference type="ChEBI" id="CHEBI:29105"/>
    </ligand>
</feature>
<feature type="domain" description="Glutamyl/glutaminyl-tRNA synthetase class Ib catalytic" evidence="9">
    <location>
        <begin position="7"/>
        <end position="265"/>
    </location>
</feature>
<evidence type="ECO:0000256" key="1">
    <source>
        <dbReference type="ARBA" id="ARBA00022598"/>
    </source>
</evidence>
<keyword evidence="8" id="KW-0648">Protein biosynthesis</keyword>
<proteinExistence type="inferred from homology"/>
<keyword evidence="4 7" id="KW-0862">Zinc</keyword>
<evidence type="ECO:0000256" key="7">
    <source>
        <dbReference type="HAMAP-Rule" id="MF_01428"/>
    </source>
</evidence>
<gene>
    <name evidence="7" type="primary">gluQ</name>
    <name evidence="10" type="ORF">SAMN04488079_11755</name>
</gene>
<dbReference type="Gene3D" id="3.40.50.620">
    <property type="entry name" value="HUPs"/>
    <property type="match status" value="1"/>
</dbReference>
<evidence type="ECO:0000256" key="8">
    <source>
        <dbReference type="RuleBase" id="RU363037"/>
    </source>
</evidence>
<feature type="binding site" evidence="7">
    <location>
        <position position="195"/>
    </location>
    <ligand>
        <name>L-glutamate</name>
        <dbReference type="ChEBI" id="CHEBI:29985"/>
    </ligand>
</feature>
<dbReference type="GO" id="GO:0006424">
    <property type="term" value="P:glutamyl-tRNA aminoacylation"/>
    <property type="evidence" value="ECO:0007669"/>
    <property type="project" value="InterPro"/>
</dbReference>
<dbReference type="InterPro" id="IPR000924">
    <property type="entry name" value="Glu/Gln-tRNA-synth"/>
</dbReference>
<keyword evidence="5 7" id="KW-0067">ATP-binding</keyword>
<feature type="binding site" evidence="7">
    <location>
        <begin position="7"/>
        <end position="11"/>
    </location>
    <ligand>
        <name>L-glutamate</name>
        <dbReference type="ChEBI" id="CHEBI:29985"/>
    </ligand>
</feature>
<dbReference type="NCBIfam" id="NF004314">
    <property type="entry name" value="PRK05710.1-3"/>
    <property type="match status" value="1"/>
</dbReference>
<dbReference type="PANTHER" id="PTHR43311">
    <property type="entry name" value="GLUTAMATE--TRNA LIGASE"/>
    <property type="match status" value="1"/>
</dbReference>
<feature type="binding site" evidence="7">
    <location>
        <position position="43"/>
    </location>
    <ligand>
        <name>L-glutamate</name>
        <dbReference type="ChEBI" id="CHEBI:29985"/>
    </ligand>
</feature>
<dbReference type="NCBIfam" id="NF004315">
    <property type="entry name" value="PRK05710.1-4"/>
    <property type="match status" value="1"/>
</dbReference>
<dbReference type="GO" id="GO:0005829">
    <property type="term" value="C:cytosol"/>
    <property type="evidence" value="ECO:0007669"/>
    <property type="project" value="TreeGrafter"/>
</dbReference>
<evidence type="ECO:0000313" key="11">
    <source>
        <dbReference type="Proteomes" id="UP000198924"/>
    </source>
</evidence>
<dbReference type="GO" id="GO:0005524">
    <property type="term" value="F:ATP binding"/>
    <property type="evidence" value="ECO:0007669"/>
    <property type="project" value="UniProtKB-KW"/>
</dbReference>
<evidence type="ECO:0000256" key="4">
    <source>
        <dbReference type="ARBA" id="ARBA00022833"/>
    </source>
</evidence>
<dbReference type="InterPro" id="IPR022380">
    <property type="entry name" value="Glu-Q_tRNA(Asp)_Synthase"/>
</dbReference>
<dbReference type="PRINTS" id="PR00987">
    <property type="entry name" value="TRNASYNTHGLU"/>
</dbReference>
<dbReference type="GO" id="GO:0004818">
    <property type="term" value="F:glutamate-tRNA ligase activity"/>
    <property type="evidence" value="ECO:0007669"/>
    <property type="project" value="TreeGrafter"/>
</dbReference>
<dbReference type="SUPFAM" id="SSF52374">
    <property type="entry name" value="Nucleotidylyl transferase"/>
    <property type="match status" value="1"/>
</dbReference>
<dbReference type="NCBIfam" id="TIGR03838">
    <property type="entry name" value="queuosine_YadB"/>
    <property type="match status" value="1"/>
</dbReference>
<dbReference type="GO" id="GO:0006400">
    <property type="term" value="P:tRNA modification"/>
    <property type="evidence" value="ECO:0007669"/>
    <property type="project" value="InterPro"/>
</dbReference>
<comment type="similarity">
    <text evidence="7">Belongs to the class-I aminoacyl-tRNA synthetase family. GluQ subfamily.</text>
</comment>
<evidence type="ECO:0000313" key="10">
    <source>
        <dbReference type="EMBL" id="SFK64025.1"/>
    </source>
</evidence>
<reference evidence="11" key="1">
    <citation type="submission" date="2016-10" db="EMBL/GenBank/DDBJ databases">
        <authorList>
            <person name="Varghese N."/>
            <person name="Submissions S."/>
        </authorList>
    </citation>
    <scope>NUCLEOTIDE SEQUENCE [LARGE SCALE GENOMIC DNA]</scope>
    <source>
        <strain evidence="11">DSM 11578</strain>
    </source>
</reference>
<keyword evidence="11" id="KW-1185">Reference proteome</keyword>
<organism evidence="10 11">
    <name type="scientific">Methylophaga sulfidovorans</name>
    <dbReference type="NCBI Taxonomy" id="45496"/>
    <lineage>
        <taxon>Bacteria</taxon>
        <taxon>Pseudomonadati</taxon>
        <taxon>Pseudomonadota</taxon>
        <taxon>Gammaproteobacteria</taxon>
        <taxon>Thiotrichales</taxon>
        <taxon>Piscirickettsiaceae</taxon>
        <taxon>Methylophaga</taxon>
    </lineage>
</organism>
<dbReference type="OrthoDB" id="9807503at2"/>
<dbReference type="InterPro" id="IPR014729">
    <property type="entry name" value="Rossmann-like_a/b/a_fold"/>
</dbReference>
<feature type="binding site" evidence="7">
    <location>
        <position position="123"/>
    </location>
    <ligand>
        <name>Zn(2+)</name>
        <dbReference type="ChEBI" id="CHEBI:29105"/>
    </ligand>
</feature>
<keyword evidence="2 7" id="KW-0479">Metal-binding</keyword>
<dbReference type="InterPro" id="IPR049940">
    <property type="entry name" value="GluQ/Sye"/>
</dbReference>
<dbReference type="EC" id="6.1.1.-" evidence="7"/>